<keyword evidence="1 3" id="KW-0808">Transferase</keyword>
<organism evidence="3 4">
    <name type="scientific">Ramlibacter lithotrophicus</name>
    <dbReference type="NCBI Taxonomy" id="2606681"/>
    <lineage>
        <taxon>Bacteria</taxon>
        <taxon>Pseudomonadati</taxon>
        <taxon>Pseudomonadota</taxon>
        <taxon>Betaproteobacteria</taxon>
        <taxon>Burkholderiales</taxon>
        <taxon>Comamonadaceae</taxon>
        <taxon>Ramlibacter</taxon>
    </lineage>
</organism>
<dbReference type="InterPro" id="IPR029063">
    <property type="entry name" value="SAM-dependent_MTases_sf"/>
</dbReference>
<dbReference type="GO" id="GO:0032259">
    <property type="term" value="P:methylation"/>
    <property type="evidence" value="ECO:0007669"/>
    <property type="project" value="UniProtKB-KW"/>
</dbReference>
<keyword evidence="3" id="KW-0489">Methyltransferase</keyword>
<dbReference type="AlphaFoldDB" id="A0A7X6DIN1"/>
<reference evidence="3 4" key="1">
    <citation type="journal article" date="2020" name="Nature">
        <title>Bacterial chemolithoautotrophy via manganese oxidation.</title>
        <authorList>
            <person name="Yu H."/>
            <person name="Leadbetter J.R."/>
        </authorList>
    </citation>
    <scope>NUCLEOTIDE SEQUENCE [LARGE SCALE GENOMIC DNA]</scope>
    <source>
        <strain evidence="3 4">RBP-1</strain>
    </source>
</reference>
<evidence type="ECO:0000256" key="1">
    <source>
        <dbReference type="ARBA" id="ARBA00022679"/>
    </source>
</evidence>
<sequence length="211" mass="23791">MHDYYAARAPEYDRVYLKPERQADLDAIRRWLPPRFAGRSVLEVACGTGYWTRYLAPVASGMLAVDASPETLQIARTRVAPGDVEFVVGDAYRLPAAAHGFQSAFAGFWFSHIPKDRVREFLTHLHRALVPGAKVVFLDNRFVECSSTPISGRDAQGNTYQMRHLADGSTHRVLKNFPSHLELSEAIGGIGTDFEFHQWQYFWAIEYAVAT</sequence>
<evidence type="ECO:0000313" key="4">
    <source>
        <dbReference type="Proteomes" id="UP000521868"/>
    </source>
</evidence>
<name>A0A7X6DIN1_9BURK</name>
<dbReference type="InterPro" id="IPR041698">
    <property type="entry name" value="Methyltransf_25"/>
</dbReference>
<dbReference type="Proteomes" id="UP000521868">
    <property type="component" value="Unassembled WGS sequence"/>
</dbReference>
<keyword evidence="4" id="KW-1185">Reference proteome</keyword>
<dbReference type="SUPFAM" id="SSF53335">
    <property type="entry name" value="S-adenosyl-L-methionine-dependent methyltransferases"/>
    <property type="match status" value="1"/>
</dbReference>
<feature type="domain" description="Methyltransferase" evidence="2">
    <location>
        <begin position="41"/>
        <end position="132"/>
    </location>
</feature>
<gene>
    <name evidence="3" type="ORF">RAMLITH_18735</name>
</gene>
<dbReference type="CDD" id="cd02440">
    <property type="entry name" value="AdoMet_MTases"/>
    <property type="match status" value="1"/>
</dbReference>
<comment type="caution">
    <text evidence="3">The sequence shown here is derived from an EMBL/GenBank/DDBJ whole genome shotgun (WGS) entry which is preliminary data.</text>
</comment>
<dbReference type="RefSeq" id="WP_168108997.1">
    <property type="nucleotide sequence ID" value="NZ_VTOX01000008.1"/>
</dbReference>
<dbReference type="EMBL" id="VTOX01000008">
    <property type="protein sequence ID" value="NKE67861.1"/>
    <property type="molecule type" value="Genomic_DNA"/>
</dbReference>
<dbReference type="GO" id="GO:0008168">
    <property type="term" value="F:methyltransferase activity"/>
    <property type="evidence" value="ECO:0007669"/>
    <property type="project" value="UniProtKB-KW"/>
</dbReference>
<evidence type="ECO:0000313" key="3">
    <source>
        <dbReference type="EMBL" id="NKE67861.1"/>
    </source>
</evidence>
<evidence type="ECO:0000259" key="2">
    <source>
        <dbReference type="Pfam" id="PF13649"/>
    </source>
</evidence>
<accession>A0A7X6DIN1</accession>
<dbReference type="PANTHER" id="PTHR43861">
    <property type="entry name" value="TRANS-ACONITATE 2-METHYLTRANSFERASE-RELATED"/>
    <property type="match status" value="1"/>
</dbReference>
<dbReference type="Pfam" id="PF13649">
    <property type="entry name" value="Methyltransf_25"/>
    <property type="match status" value="1"/>
</dbReference>
<protein>
    <submittedName>
        <fullName evidence="3">Methyltransferase domain-containing protein</fullName>
    </submittedName>
</protein>
<proteinExistence type="predicted"/>
<dbReference type="Gene3D" id="3.40.50.150">
    <property type="entry name" value="Vaccinia Virus protein VP39"/>
    <property type="match status" value="1"/>
</dbReference>